<dbReference type="EMBL" id="CR378664">
    <property type="protein sequence ID" value="CAG18912.1"/>
    <property type="molecule type" value="Genomic_DNA"/>
</dbReference>
<dbReference type="InterPro" id="IPR023187">
    <property type="entry name" value="Tscrpt_reg_MarR-type_CS"/>
</dbReference>
<dbReference type="CDD" id="cd04301">
    <property type="entry name" value="NAT_SF"/>
    <property type="match status" value="1"/>
</dbReference>
<dbReference type="InterPro" id="IPR000182">
    <property type="entry name" value="GNAT_dom"/>
</dbReference>
<dbReference type="Pfam" id="PF12802">
    <property type="entry name" value="MarR_2"/>
    <property type="match status" value="1"/>
</dbReference>
<dbReference type="SUPFAM" id="SSF46785">
    <property type="entry name" value="Winged helix' DNA-binding domain"/>
    <property type="match status" value="1"/>
</dbReference>
<proteinExistence type="predicted"/>
<dbReference type="SMART" id="SM00347">
    <property type="entry name" value="HTH_MARR"/>
    <property type="match status" value="1"/>
</dbReference>
<evidence type="ECO:0000259" key="5">
    <source>
        <dbReference type="PROSITE" id="PS50995"/>
    </source>
</evidence>
<keyword evidence="4" id="KW-0804">Transcription</keyword>
<dbReference type="InterPro" id="IPR016181">
    <property type="entry name" value="Acyl_CoA_acyltransferase"/>
</dbReference>
<dbReference type="Pfam" id="PF00583">
    <property type="entry name" value="Acetyltransf_1"/>
    <property type="match status" value="1"/>
</dbReference>
<evidence type="ECO:0000256" key="4">
    <source>
        <dbReference type="ARBA" id="ARBA00023163"/>
    </source>
</evidence>
<keyword evidence="1" id="KW-0808">Transferase</keyword>
<protein>
    <submittedName>
        <fullName evidence="7">Hypothetical transcriptional regulator, MarR family</fullName>
    </submittedName>
</protein>
<dbReference type="eggNOG" id="COG0456">
    <property type="taxonomic scope" value="Bacteria"/>
</dbReference>
<dbReference type="AlphaFoldDB" id="Q6LUW3"/>
<feature type="domain" description="HTH marR-type" evidence="5">
    <location>
        <begin position="15"/>
        <end position="145"/>
    </location>
</feature>
<evidence type="ECO:0000256" key="3">
    <source>
        <dbReference type="ARBA" id="ARBA00023125"/>
    </source>
</evidence>
<evidence type="ECO:0000256" key="1">
    <source>
        <dbReference type="ARBA" id="ARBA00022679"/>
    </source>
</evidence>
<feature type="domain" description="N-acetyltransferase" evidence="6">
    <location>
        <begin position="156"/>
        <end position="313"/>
    </location>
</feature>
<dbReference type="GO" id="GO:0003700">
    <property type="term" value="F:DNA-binding transcription factor activity"/>
    <property type="evidence" value="ECO:0007669"/>
    <property type="project" value="InterPro"/>
</dbReference>
<keyword evidence="2" id="KW-0805">Transcription regulation</keyword>
<dbReference type="Proteomes" id="UP000000593">
    <property type="component" value="Chromosome 1"/>
</dbReference>
<keyword evidence="8" id="KW-1185">Reference proteome</keyword>
<dbReference type="InterPro" id="IPR036390">
    <property type="entry name" value="WH_DNA-bd_sf"/>
</dbReference>
<dbReference type="InterPro" id="IPR036388">
    <property type="entry name" value="WH-like_DNA-bd_sf"/>
</dbReference>
<dbReference type="CDD" id="cd00090">
    <property type="entry name" value="HTH_ARSR"/>
    <property type="match status" value="1"/>
</dbReference>
<dbReference type="KEGG" id="ppr:PBPRA0481"/>
<dbReference type="Gene3D" id="1.10.10.10">
    <property type="entry name" value="Winged helix-like DNA-binding domain superfamily/Winged helix DNA-binding domain"/>
    <property type="match status" value="1"/>
</dbReference>
<dbReference type="HOGENOM" id="CLU_065219_2_0_6"/>
<reference evidence="8" key="1">
    <citation type="journal article" date="2005" name="Science">
        <title>Life at depth: Photobacterium profundum genome sequence and expression analysis.</title>
        <authorList>
            <person name="Vezzi A."/>
            <person name="Campanaro S."/>
            <person name="D'Angelo M."/>
            <person name="Simonato F."/>
            <person name="Vitulo N."/>
            <person name="Lauro F.M."/>
            <person name="Cestaro A."/>
            <person name="Malacrida G."/>
            <person name="Simionati B."/>
            <person name="Cannata N."/>
            <person name="Romualdi C."/>
            <person name="Bartlett D.H."/>
            <person name="Valle G."/>
        </authorList>
    </citation>
    <scope>NUCLEOTIDE SEQUENCE [LARGE SCALE GENOMIC DNA]</scope>
    <source>
        <strain evidence="8">ATCC BAA-1253 / SS9</strain>
    </source>
</reference>
<dbReference type="PROSITE" id="PS01117">
    <property type="entry name" value="HTH_MARR_1"/>
    <property type="match status" value="1"/>
</dbReference>
<dbReference type="InterPro" id="IPR000835">
    <property type="entry name" value="HTH_MarR-typ"/>
</dbReference>
<keyword evidence="3" id="KW-0238">DNA-binding</keyword>
<dbReference type="PANTHER" id="PTHR13947:SF37">
    <property type="entry name" value="LD18367P"/>
    <property type="match status" value="1"/>
</dbReference>
<dbReference type="InterPro" id="IPR050769">
    <property type="entry name" value="NAT_camello-type"/>
</dbReference>
<dbReference type="eggNOG" id="COG1846">
    <property type="taxonomic scope" value="Bacteria"/>
</dbReference>
<dbReference type="SUPFAM" id="SSF55729">
    <property type="entry name" value="Acyl-CoA N-acyltransferases (Nat)"/>
    <property type="match status" value="1"/>
</dbReference>
<gene>
    <name evidence="7" type="primary">SO0916</name>
    <name evidence="7" type="ordered locus">PBPRA0481</name>
</gene>
<evidence type="ECO:0000259" key="6">
    <source>
        <dbReference type="PROSITE" id="PS51186"/>
    </source>
</evidence>
<dbReference type="GO" id="GO:0008080">
    <property type="term" value="F:N-acetyltransferase activity"/>
    <property type="evidence" value="ECO:0007669"/>
    <property type="project" value="InterPro"/>
</dbReference>
<evidence type="ECO:0000313" key="8">
    <source>
        <dbReference type="Proteomes" id="UP000000593"/>
    </source>
</evidence>
<evidence type="ECO:0000256" key="2">
    <source>
        <dbReference type="ARBA" id="ARBA00023015"/>
    </source>
</evidence>
<evidence type="ECO:0000313" key="7">
    <source>
        <dbReference type="EMBL" id="CAG18912.1"/>
    </source>
</evidence>
<dbReference type="Gene3D" id="3.40.630.30">
    <property type="match status" value="1"/>
</dbReference>
<dbReference type="PROSITE" id="PS51186">
    <property type="entry name" value="GNAT"/>
    <property type="match status" value="1"/>
</dbReference>
<organism evidence="7 8">
    <name type="scientific">Photobacterium profundum (strain SS9)</name>
    <dbReference type="NCBI Taxonomy" id="298386"/>
    <lineage>
        <taxon>Bacteria</taxon>
        <taxon>Pseudomonadati</taxon>
        <taxon>Pseudomonadota</taxon>
        <taxon>Gammaproteobacteria</taxon>
        <taxon>Vibrionales</taxon>
        <taxon>Vibrionaceae</taxon>
        <taxon>Photobacterium</taxon>
    </lineage>
</organism>
<dbReference type="PANTHER" id="PTHR13947">
    <property type="entry name" value="GNAT FAMILY N-ACETYLTRANSFERASE"/>
    <property type="match status" value="1"/>
</dbReference>
<name>Q6LUW3_PHOPR</name>
<dbReference type="PROSITE" id="PS50995">
    <property type="entry name" value="HTH_MARR_2"/>
    <property type="match status" value="1"/>
</dbReference>
<dbReference type="STRING" id="298386.PBPRA0481"/>
<accession>Q6LUW3</accession>
<dbReference type="InterPro" id="IPR011991">
    <property type="entry name" value="ArsR-like_HTH"/>
</dbReference>
<sequence>MYRNYIYLRDHAMQPEELRQLSRQLVRQLGLLDNHCGLLKLTPVQAHTLIELEYAPCTVNQMADKLKVDKSNASRTLAVLLNLGLVESTPNPDDKRSQLFRLTLLGQQTLTSLHTQLNLHVQTVLDQMDSDEISQLKSSLTRYNKAIHTAHKQHGFTLRPLTPLDNASIAAIIRKVSAEYGLTADKGYGVADPTLDSMSEVYQPDNCQYWVIEKDHRVLGGGGIAALSNIDGLCELQKMYFLNELRGKGLARSLAVKALKFAREYGYNGCYLETTENLTEAIALYESLGFVHIPHAMGDTGHDACEVRMLKTF</sequence>
<dbReference type="GO" id="GO:0003677">
    <property type="term" value="F:DNA binding"/>
    <property type="evidence" value="ECO:0007669"/>
    <property type="project" value="UniProtKB-KW"/>
</dbReference>